<dbReference type="Proteomes" id="UP001632038">
    <property type="component" value="Unassembled WGS sequence"/>
</dbReference>
<dbReference type="Gene3D" id="3.40.395.10">
    <property type="entry name" value="Adenoviral Proteinase, Chain A"/>
    <property type="match status" value="1"/>
</dbReference>
<dbReference type="AlphaFoldDB" id="A0ABD3CK49"/>
<proteinExistence type="predicted"/>
<accession>A0ABD3CK49</accession>
<gene>
    <name evidence="1" type="ORF">CASFOL_028028</name>
</gene>
<keyword evidence="2" id="KW-1185">Reference proteome</keyword>
<evidence type="ECO:0000313" key="2">
    <source>
        <dbReference type="Proteomes" id="UP001632038"/>
    </source>
</evidence>
<dbReference type="SUPFAM" id="SSF54001">
    <property type="entry name" value="Cysteine proteinases"/>
    <property type="match status" value="1"/>
</dbReference>
<sequence length="156" mass="18018">MVEKDYRFLDSDVTNVNALGVSAHKKLYDLTNKRDEKLHSLGLEIGYTEQCLKRLHLSRPQKKVEQLKKDVVDECFVPLTQEEEALVARALNNFNRRKVLVSHDNSNIDISGENLQCLRAGAWLNDEVTYMKPDTETYNWVIQAYTRDYPGCKVAQ</sequence>
<dbReference type="EMBL" id="JAVIJP010000036">
    <property type="protein sequence ID" value="KAL3628982.1"/>
    <property type="molecule type" value="Genomic_DNA"/>
</dbReference>
<comment type="caution">
    <text evidence="1">The sequence shown here is derived from an EMBL/GenBank/DDBJ whole genome shotgun (WGS) entry which is preliminary data.</text>
</comment>
<dbReference type="InterPro" id="IPR038765">
    <property type="entry name" value="Papain-like_cys_pep_sf"/>
</dbReference>
<name>A0ABD3CK49_9LAMI</name>
<organism evidence="1 2">
    <name type="scientific">Castilleja foliolosa</name>
    <dbReference type="NCBI Taxonomy" id="1961234"/>
    <lineage>
        <taxon>Eukaryota</taxon>
        <taxon>Viridiplantae</taxon>
        <taxon>Streptophyta</taxon>
        <taxon>Embryophyta</taxon>
        <taxon>Tracheophyta</taxon>
        <taxon>Spermatophyta</taxon>
        <taxon>Magnoliopsida</taxon>
        <taxon>eudicotyledons</taxon>
        <taxon>Gunneridae</taxon>
        <taxon>Pentapetalae</taxon>
        <taxon>asterids</taxon>
        <taxon>lamiids</taxon>
        <taxon>Lamiales</taxon>
        <taxon>Orobanchaceae</taxon>
        <taxon>Pedicularideae</taxon>
        <taxon>Castillejinae</taxon>
        <taxon>Castilleja</taxon>
    </lineage>
</organism>
<reference evidence="2" key="1">
    <citation type="journal article" date="2024" name="IScience">
        <title>Strigolactones Initiate the Formation of Haustorium-like Structures in Castilleja.</title>
        <authorList>
            <person name="Buerger M."/>
            <person name="Peterson D."/>
            <person name="Chory J."/>
        </authorList>
    </citation>
    <scope>NUCLEOTIDE SEQUENCE [LARGE SCALE GENOMIC DNA]</scope>
</reference>
<protein>
    <submittedName>
        <fullName evidence="1">Uncharacterized protein</fullName>
    </submittedName>
</protein>
<evidence type="ECO:0000313" key="1">
    <source>
        <dbReference type="EMBL" id="KAL3628982.1"/>
    </source>
</evidence>